<dbReference type="InterPro" id="IPR044294">
    <property type="entry name" value="Lipase-like"/>
</dbReference>
<organism evidence="4 5">
    <name type="scientific">Bugula neritina</name>
    <name type="common">Brown bryozoan</name>
    <name type="synonym">Sertularia neritina</name>
    <dbReference type="NCBI Taxonomy" id="10212"/>
    <lineage>
        <taxon>Eukaryota</taxon>
        <taxon>Metazoa</taxon>
        <taxon>Spiralia</taxon>
        <taxon>Lophotrochozoa</taxon>
        <taxon>Bryozoa</taxon>
        <taxon>Gymnolaemata</taxon>
        <taxon>Cheilostomatida</taxon>
        <taxon>Flustrina</taxon>
        <taxon>Buguloidea</taxon>
        <taxon>Bugulidae</taxon>
        <taxon>Bugula</taxon>
    </lineage>
</organism>
<dbReference type="AlphaFoldDB" id="A0A7J7KGX6"/>
<sequence length="914" mass="103353">MTDLQASIDFSIELGTLTNVDLFQKGYYQVRVGLKTFSGRVPLKVTCHEPKRPESHTSVSTVRNSAILQGIAVSQTVQVMYKNEELLLNDVFKFTVQMLLDINKLEESVVKAGLKLIVELWFAEDLNEQEDTMEVACSRVFHVNFTPTMGLHTHLPVLFDYFHLCAVTLTVHASLIALHQPIYNPKNPAASWPLRGGQMSTLGSALFNAAVPTHAYSHISKGALRSANYMYKTICKLLLSAHESLQNEIKRMAKKTLHTKRPIAEPEYRDCHTLLDTMCKEAESVKLEDDFLLNATSKIAHLCAYNVVLWQDFTETVTHNNRVKMVLAKEYHQSRVKRFSEAFFTQEWSKNSCLSCYEPSVNGHNDLTSVVRGSAYFNHPQPLPLTCVEIDGNQTNTPIIFEDIYKDDTMPATIIVTSLAAEKPTNSTWDITSLDSAESALSPDSSPPVKTKSSSRNNQLIKNTMPAVLNRPTKASVISPYLYSMKEEDLNKREEKEKNSACPELLGFKRLTIDLSEVEPYEIGSLSPSNERTSGLKRRKSLLMPERRRLKDKLDTASLGNQQQQQQTLQVTHNRIVASRSEPRISSVGQFLVQPVTDTVIDFLTNKEDLKAKLAYQGHLCSDFATLASEVPYFWRTSNSPRGGLHLVICVHGLDGNRQDLRLVKHYLEMALPNERFEFLMSGVNEEDTFLDFKSMGEKLAEEIVEYIDCYCLQPTKVSFIAHSLGNIIVRTALTMPRLLALIKPHLYTYLSLSGPHLGTTYSDSGLVNMGMWVIQKLKKSESLMQLGMKDHSDPKSTFMYKLSEEPGLEFFKHVLLVSSMQDKYVPYHSARIELCKSATKDNSSTGRSYRNMVNNLLQPLLKNPSLTFIRYDTFYTFPTNTNSVIGRAAHIAVLDSEIFIEKFFLVSACKYFR</sequence>
<evidence type="ECO:0000256" key="2">
    <source>
        <dbReference type="SAM" id="MobiDB-lite"/>
    </source>
</evidence>
<dbReference type="OrthoDB" id="273452at2759"/>
<evidence type="ECO:0000313" key="4">
    <source>
        <dbReference type="EMBL" id="KAF6037473.1"/>
    </source>
</evidence>
<dbReference type="Gene3D" id="3.40.50.1820">
    <property type="entry name" value="alpha/beta hydrolase"/>
    <property type="match status" value="1"/>
</dbReference>
<comment type="caution">
    <text evidence="4">The sequence shown here is derived from an EMBL/GenBank/DDBJ whole genome shotgun (WGS) entry which is preliminary data.</text>
</comment>
<dbReference type="InterPro" id="IPR029058">
    <property type="entry name" value="AB_hydrolase_fold"/>
</dbReference>
<keyword evidence="5" id="KW-1185">Reference proteome</keyword>
<dbReference type="SUPFAM" id="SSF53474">
    <property type="entry name" value="alpha/beta-Hydrolases"/>
    <property type="match status" value="1"/>
</dbReference>
<dbReference type="InterPro" id="IPR007751">
    <property type="entry name" value="DUF676_lipase-like"/>
</dbReference>
<feature type="domain" description="DUF676" evidence="3">
    <location>
        <begin position="645"/>
        <end position="836"/>
    </location>
</feature>
<dbReference type="Pfam" id="PF12394">
    <property type="entry name" value="DUF3657"/>
    <property type="match status" value="1"/>
</dbReference>
<feature type="region of interest" description="Disordered" evidence="2">
    <location>
        <begin position="437"/>
        <end position="462"/>
    </location>
</feature>
<proteinExistence type="inferred from homology"/>
<dbReference type="Proteomes" id="UP000593567">
    <property type="component" value="Unassembled WGS sequence"/>
</dbReference>
<comment type="similarity">
    <text evidence="1">Belongs to the FAM135 family.</text>
</comment>
<dbReference type="PANTHER" id="PTHR12482">
    <property type="entry name" value="LIPASE ROG1-RELATED-RELATED"/>
    <property type="match status" value="1"/>
</dbReference>
<evidence type="ECO:0000313" key="5">
    <source>
        <dbReference type="Proteomes" id="UP000593567"/>
    </source>
</evidence>
<evidence type="ECO:0000256" key="1">
    <source>
        <dbReference type="ARBA" id="ARBA00007949"/>
    </source>
</evidence>
<gene>
    <name evidence="4" type="ORF">EB796_004223</name>
</gene>
<evidence type="ECO:0000259" key="3">
    <source>
        <dbReference type="Pfam" id="PF05057"/>
    </source>
</evidence>
<reference evidence="4" key="1">
    <citation type="submission" date="2020-06" db="EMBL/GenBank/DDBJ databases">
        <title>Draft genome of Bugula neritina, a colonial animal packing powerful symbionts and potential medicines.</title>
        <authorList>
            <person name="Rayko M."/>
        </authorList>
    </citation>
    <scope>NUCLEOTIDE SEQUENCE [LARGE SCALE GENOMIC DNA]</scope>
    <source>
        <strain evidence="4">Kwan_BN1</strain>
    </source>
</reference>
<dbReference type="EMBL" id="VXIV02000563">
    <property type="protein sequence ID" value="KAF6037473.1"/>
    <property type="molecule type" value="Genomic_DNA"/>
</dbReference>
<dbReference type="InterPro" id="IPR022122">
    <property type="entry name" value="DUF3657"/>
</dbReference>
<dbReference type="PANTHER" id="PTHR12482:SF5">
    <property type="entry name" value="DUF676 DOMAIN-CONTAINING PROTEIN"/>
    <property type="match status" value="1"/>
</dbReference>
<feature type="compositionally biased region" description="Polar residues" evidence="2">
    <location>
        <begin position="451"/>
        <end position="462"/>
    </location>
</feature>
<name>A0A7J7KGX6_BUGNE</name>
<protein>
    <submittedName>
        <fullName evidence="4">FAM135B</fullName>
    </submittedName>
</protein>
<accession>A0A7J7KGX6</accession>
<dbReference type="Pfam" id="PF05057">
    <property type="entry name" value="DUF676"/>
    <property type="match status" value="1"/>
</dbReference>